<organism evidence="1 2">
    <name type="scientific">Massilia cavernae</name>
    <dbReference type="NCBI Taxonomy" id="2320864"/>
    <lineage>
        <taxon>Bacteria</taxon>
        <taxon>Pseudomonadati</taxon>
        <taxon>Pseudomonadota</taxon>
        <taxon>Betaproteobacteria</taxon>
        <taxon>Burkholderiales</taxon>
        <taxon>Oxalobacteraceae</taxon>
        <taxon>Telluria group</taxon>
        <taxon>Massilia</taxon>
    </lineage>
</organism>
<keyword evidence="2" id="KW-1185">Reference proteome</keyword>
<gene>
    <name evidence="1" type="ORF">D3872_06070</name>
</gene>
<sequence length="142" mass="16144">MLFILGSIACVIIWEMKFRNPTPTYRSRSFQGKGWRHAFPDASKSDVREFLTAFVSSFAFRETEQLDLSPTDTLTAAYRKLRPSRTWPDAAETEALARDMRRQIGVELDTNWTHGMTLGTVFGQALQNKKESPAVRRELTGG</sequence>
<reference evidence="1 2" key="1">
    <citation type="submission" date="2018-09" db="EMBL/GenBank/DDBJ databases">
        <authorList>
            <person name="Zhu H."/>
        </authorList>
    </citation>
    <scope>NUCLEOTIDE SEQUENCE [LARGE SCALE GENOMIC DNA]</scope>
    <source>
        <strain evidence="1 2">K1S02-61</strain>
    </source>
</reference>
<dbReference type="EMBL" id="QYUP01000065">
    <property type="protein sequence ID" value="RJG21941.1"/>
    <property type="molecule type" value="Genomic_DNA"/>
</dbReference>
<proteinExistence type="predicted"/>
<dbReference type="AlphaFoldDB" id="A0A418Y5P8"/>
<evidence type="ECO:0000313" key="1">
    <source>
        <dbReference type="EMBL" id="RJG21941.1"/>
    </source>
</evidence>
<dbReference type="Proteomes" id="UP000284006">
    <property type="component" value="Unassembled WGS sequence"/>
</dbReference>
<protein>
    <submittedName>
        <fullName evidence="1">Uncharacterized protein</fullName>
    </submittedName>
</protein>
<comment type="caution">
    <text evidence="1">The sequence shown here is derived from an EMBL/GenBank/DDBJ whole genome shotgun (WGS) entry which is preliminary data.</text>
</comment>
<evidence type="ECO:0000313" key="2">
    <source>
        <dbReference type="Proteomes" id="UP000284006"/>
    </source>
</evidence>
<accession>A0A418Y5P8</accession>
<name>A0A418Y5P8_9BURK</name>